<dbReference type="AlphaFoldDB" id="A0A2B5Y5T3"/>
<dbReference type="Proteomes" id="UP000225997">
    <property type="component" value="Unassembled WGS sequence"/>
</dbReference>
<proteinExistence type="predicted"/>
<protein>
    <submittedName>
        <fullName evidence="1">Uncharacterized protein</fullName>
    </submittedName>
</protein>
<reference evidence="1 2" key="1">
    <citation type="submission" date="2017-09" db="EMBL/GenBank/DDBJ databases">
        <title>Large-scale bioinformatics analysis of Bacillus genomes uncovers conserved roles of natural products in bacterial physiology.</title>
        <authorList>
            <consortium name="Agbiome Team Llc"/>
            <person name="Bleich R.M."/>
            <person name="Grubbs K.J."/>
            <person name="Santa Maria K.C."/>
            <person name="Allen S.E."/>
            <person name="Farag S."/>
            <person name="Shank E.A."/>
            <person name="Bowers A."/>
        </authorList>
    </citation>
    <scope>NUCLEOTIDE SEQUENCE [LARGE SCALE GENOMIC DNA]</scope>
    <source>
        <strain evidence="1 2">AFS044250</strain>
    </source>
</reference>
<dbReference type="EMBL" id="NUSQ01000053">
    <property type="protein sequence ID" value="PHD70304.1"/>
    <property type="molecule type" value="Genomic_DNA"/>
</dbReference>
<evidence type="ECO:0000313" key="2">
    <source>
        <dbReference type="Proteomes" id="UP000225997"/>
    </source>
</evidence>
<sequence>MKSIININFKTNKLFIRRPMNVMIRWSFYFVTKKWSSKFECVKVFEINERGVFDFMENKTSF</sequence>
<comment type="caution">
    <text evidence="1">The sequence shown here is derived from an EMBL/GenBank/DDBJ whole genome shotgun (WGS) entry which is preliminary data.</text>
</comment>
<organism evidence="1 2">
    <name type="scientific">Bacillus toyonensis</name>
    <dbReference type="NCBI Taxonomy" id="155322"/>
    <lineage>
        <taxon>Bacteria</taxon>
        <taxon>Bacillati</taxon>
        <taxon>Bacillota</taxon>
        <taxon>Bacilli</taxon>
        <taxon>Bacillales</taxon>
        <taxon>Bacillaceae</taxon>
        <taxon>Bacillus</taxon>
        <taxon>Bacillus cereus group</taxon>
    </lineage>
</organism>
<evidence type="ECO:0000313" key="1">
    <source>
        <dbReference type="EMBL" id="PHD70304.1"/>
    </source>
</evidence>
<gene>
    <name evidence="1" type="ORF">COF40_12515</name>
</gene>
<name>A0A2B5Y5T3_9BACI</name>
<accession>A0A2B5Y5T3</accession>